<dbReference type="RefSeq" id="WP_106928926.1">
    <property type="nucleotide sequence ID" value="NZ_PYFT01000001.1"/>
</dbReference>
<proteinExistence type="predicted"/>
<dbReference type="Proteomes" id="UP000240357">
    <property type="component" value="Unassembled WGS sequence"/>
</dbReference>
<dbReference type="OrthoDB" id="954326at2"/>
<keyword evidence="2" id="KW-1185">Reference proteome</keyword>
<comment type="caution">
    <text evidence="1">The sequence shown here is derived from an EMBL/GenBank/DDBJ whole genome shotgun (WGS) entry which is preliminary data.</text>
</comment>
<gene>
    <name evidence="1" type="ORF">AHMF7605_10200</name>
</gene>
<name>A0A2T2YEF0_9BACT</name>
<protein>
    <submittedName>
        <fullName evidence="1">Uncharacterized protein</fullName>
    </submittedName>
</protein>
<accession>A0A2T2YEF0</accession>
<reference evidence="1 2" key="1">
    <citation type="submission" date="2018-03" db="EMBL/GenBank/DDBJ databases">
        <title>Adhaeribacter sp. HMF7605 Genome sequencing and assembly.</title>
        <authorList>
            <person name="Kang H."/>
            <person name="Kang J."/>
            <person name="Cha I."/>
            <person name="Kim H."/>
            <person name="Joh K."/>
        </authorList>
    </citation>
    <scope>NUCLEOTIDE SEQUENCE [LARGE SCALE GENOMIC DNA]</scope>
    <source>
        <strain evidence="1 2">HMF7605</strain>
    </source>
</reference>
<dbReference type="AlphaFoldDB" id="A0A2T2YEF0"/>
<organism evidence="1 2">
    <name type="scientific">Adhaeribacter arboris</name>
    <dbReference type="NCBI Taxonomy" id="2072846"/>
    <lineage>
        <taxon>Bacteria</taxon>
        <taxon>Pseudomonadati</taxon>
        <taxon>Bacteroidota</taxon>
        <taxon>Cytophagia</taxon>
        <taxon>Cytophagales</taxon>
        <taxon>Hymenobacteraceae</taxon>
        <taxon>Adhaeribacter</taxon>
    </lineage>
</organism>
<evidence type="ECO:0000313" key="1">
    <source>
        <dbReference type="EMBL" id="PSR53863.1"/>
    </source>
</evidence>
<evidence type="ECO:0000313" key="2">
    <source>
        <dbReference type="Proteomes" id="UP000240357"/>
    </source>
</evidence>
<dbReference type="EMBL" id="PYFT01000001">
    <property type="protein sequence ID" value="PSR53863.1"/>
    <property type="molecule type" value="Genomic_DNA"/>
</dbReference>
<sequence length="127" mass="14828">MVKRYVIGGWLAFLLFIVLNHCREEATIRRNLKVTTGVIKNVTSGYRGGIQIEYCFIYHRKEYQGAGKILISSAFVENFKSKRIPVAFDSLQPENNDYLLLPYDFNKYDLLFPDTLKWVVDLENRSL</sequence>